<sequence>MTKRREMKEFINFEKIRNELSDAKFYMGLSSYGSVEERNKAAEAEKKIPELEALLAKEPPPPELPPKVPLIKVTGTLEEFSVIKVWGYFTDREYDPEGFARQEKRAQVGALLLAIAGNAAAAAVTSQSRERMSDPSDFVRGKINGIPFHGWLGMTNAKVGDYVELAVAPKDNHYVVYALANPYTRIISMTPRCECGLDGYIKFGTKVNHGLTLFLFLMTLSFMLYGNAEKVTMVVFLSLVFIFILVDVLFYFKGKNLEKKDPKPTILLAERIFIALGFPEPSLVDLNISTKKKLKGLKLQGKYVDPDSDEGQNIPCKWYRLEFFYYY</sequence>
<evidence type="ECO:0000313" key="3">
    <source>
        <dbReference type="Proteomes" id="UP000466619"/>
    </source>
</evidence>
<feature type="transmembrane region" description="Helical" evidence="1">
    <location>
        <begin position="231"/>
        <end position="252"/>
    </location>
</feature>
<name>A0ABX0AMX1_9GAMM</name>
<feature type="transmembrane region" description="Helical" evidence="1">
    <location>
        <begin position="207"/>
        <end position="225"/>
    </location>
</feature>
<protein>
    <submittedName>
        <fullName evidence="2">Uncharacterized protein</fullName>
    </submittedName>
</protein>
<keyword evidence="1" id="KW-1133">Transmembrane helix</keyword>
<gene>
    <name evidence="2" type="ORF">GPY48_14565</name>
</gene>
<organism evidence="2 3">
    <name type="scientific">Photorhabdus bodei</name>
    <dbReference type="NCBI Taxonomy" id="2029681"/>
    <lineage>
        <taxon>Bacteria</taxon>
        <taxon>Pseudomonadati</taxon>
        <taxon>Pseudomonadota</taxon>
        <taxon>Gammaproteobacteria</taxon>
        <taxon>Enterobacterales</taxon>
        <taxon>Morganellaceae</taxon>
        <taxon>Photorhabdus</taxon>
    </lineage>
</organism>
<evidence type="ECO:0000313" key="2">
    <source>
        <dbReference type="EMBL" id="NDL04388.1"/>
    </source>
</evidence>
<dbReference type="NCBIfam" id="NF041560">
    <property type="entry name" value="T6SS_Burk_ExIF"/>
    <property type="match status" value="1"/>
</dbReference>
<dbReference type="Proteomes" id="UP000466619">
    <property type="component" value="Unassembled WGS sequence"/>
</dbReference>
<keyword evidence="3" id="KW-1185">Reference proteome</keyword>
<evidence type="ECO:0000256" key="1">
    <source>
        <dbReference type="SAM" id="Phobius"/>
    </source>
</evidence>
<keyword evidence="1" id="KW-0812">Transmembrane</keyword>
<dbReference type="RefSeq" id="WP_162120522.1">
    <property type="nucleotide sequence ID" value="NZ_CAWPJS010000031.1"/>
</dbReference>
<proteinExistence type="predicted"/>
<accession>A0ABX0AMX1</accession>
<reference evidence="2 3" key="1">
    <citation type="submission" date="2019-12" db="EMBL/GenBank/DDBJ databases">
        <title>Engineering Photorhabdus to improve their lethality against agricultural pests.</title>
        <authorList>
            <person name="Machado R.A.R."/>
        </authorList>
    </citation>
    <scope>NUCLEOTIDE SEQUENCE [LARGE SCALE GENOMIC DNA]</scope>
    <source>
        <strain evidence="2 3">M-CN4</strain>
    </source>
</reference>
<dbReference type="InterPro" id="IPR048130">
    <property type="entry name" value="T6SS_ExIF-like"/>
</dbReference>
<comment type="caution">
    <text evidence="2">The sequence shown here is derived from an EMBL/GenBank/DDBJ whole genome shotgun (WGS) entry which is preliminary data.</text>
</comment>
<dbReference type="EMBL" id="WSFC01000031">
    <property type="protein sequence ID" value="NDL04388.1"/>
    <property type="molecule type" value="Genomic_DNA"/>
</dbReference>
<keyword evidence="1" id="KW-0472">Membrane</keyword>